<evidence type="ECO:0000256" key="9">
    <source>
        <dbReference type="ARBA" id="ARBA00023004"/>
    </source>
</evidence>
<dbReference type="InterPro" id="IPR005122">
    <property type="entry name" value="Uracil-DNA_glycosylase-like"/>
</dbReference>
<evidence type="ECO:0000256" key="8">
    <source>
        <dbReference type="ARBA" id="ARBA00022801"/>
    </source>
</evidence>
<keyword evidence="9" id="KW-0408">Iron</keyword>
<name>A0ABP7TMK9_9BURK</name>
<dbReference type="InterPro" id="IPR036895">
    <property type="entry name" value="Uracil-DNA_glycosylase-like_sf"/>
</dbReference>
<evidence type="ECO:0000256" key="3">
    <source>
        <dbReference type="ARBA" id="ARBA00012030"/>
    </source>
</evidence>
<dbReference type="PANTHER" id="PTHR33693">
    <property type="entry name" value="TYPE-5 URACIL-DNA GLYCOSYLASE"/>
    <property type="match status" value="1"/>
</dbReference>
<keyword evidence="8" id="KW-0378">Hydrolase</keyword>
<keyword evidence="11" id="KW-0234">DNA repair</keyword>
<evidence type="ECO:0000256" key="2">
    <source>
        <dbReference type="ARBA" id="ARBA00006521"/>
    </source>
</evidence>
<reference evidence="14" key="1">
    <citation type="journal article" date="2019" name="Int. J. Syst. Evol. Microbiol.">
        <title>The Global Catalogue of Microorganisms (GCM) 10K type strain sequencing project: providing services to taxonomists for standard genome sequencing and annotation.</title>
        <authorList>
            <consortium name="The Broad Institute Genomics Platform"/>
            <consortium name="The Broad Institute Genome Sequencing Center for Infectious Disease"/>
            <person name="Wu L."/>
            <person name="Ma J."/>
        </authorList>
    </citation>
    <scope>NUCLEOTIDE SEQUENCE [LARGE SCALE GENOMIC DNA]</scope>
    <source>
        <strain evidence="14">JCM 16673</strain>
    </source>
</reference>
<dbReference type="Proteomes" id="UP001501353">
    <property type="component" value="Unassembled WGS sequence"/>
</dbReference>
<evidence type="ECO:0000256" key="5">
    <source>
        <dbReference type="ARBA" id="ARBA00022485"/>
    </source>
</evidence>
<evidence type="ECO:0000313" key="13">
    <source>
        <dbReference type="EMBL" id="GAA4028312.1"/>
    </source>
</evidence>
<evidence type="ECO:0000256" key="1">
    <source>
        <dbReference type="ARBA" id="ARBA00001400"/>
    </source>
</evidence>
<evidence type="ECO:0000256" key="7">
    <source>
        <dbReference type="ARBA" id="ARBA00022763"/>
    </source>
</evidence>
<comment type="caution">
    <text evidence="13">The sequence shown here is derived from an EMBL/GenBank/DDBJ whole genome shotgun (WGS) entry which is preliminary data.</text>
</comment>
<protein>
    <recommendedName>
        <fullName evidence="4">Type-4 uracil-DNA glycosylase</fullName>
        <ecNumber evidence="3">3.2.2.27</ecNumber>
    </recommendedName>
</protein>
<dbReference type="EC" id="3.2.2.27" evidence="3"/>
<accession>A0ABP7TMK9</accession>
<comment type="similarity">
    <text evidence="2">Belongs to the uracil-DNA glycosylase (UDG) superfamily. Type 4 (UDGa) family.</text>
</comment>
<keyword evidence="6" id="KW-0479">Metal-binding</keyword>
<evidence type="ECO:0000256" key="6">
    <source>
        <dbReference type="ARBA" id="ARBA00022723"/>
    </source>
</evidence>
<dbReference type="Pfam" id="PF03167">
    <property type="entry name" value="UDG"/>
    <property type="match status" value="1"/>
</dbReference>
<dbReference type="CDD" id="cd10030">
    <property type="entry name" value="UDG-F4_TTUDGA_SPO1dp_like"/>
    <property type="match status" value="1"/>
</dbReference>
<comment type="catalytic activity">
    <reaction evidence="1">
        <text>Hydrolyzes single-stranded DNA or mismatched double-stranded DNA and polynucleotides, releasing free uracil.</text>
        <dbReference type="EC" id="3.2.2.27"/>
    </reaction>
</comment>
<dbReference type="InterPro" id="IPR005273">
    <property type="entry name" value="Ura-DNA_glyco_family4"/>
</dbReference>
<evidence type="ECO:0000256" key="10">
    <source>
        <dbReference type="ARBA" id="ARBA00023014"/>
    </source>
</evidence>
<sequence length="318" mass="33748">MFYEVITMNAPAANSERRAIFLQELGIGPVWVRRDGAVTAEAPPAVEHVAAAIVEEIVLVAAAPVARDLPASAQVKAASAWDDVPTPAFLADPVPASVPTSVSASLPIIATAVVTHIADDGIADMTWPELKTAVASCTRCHLCQTRTNAVFGVGDEKARWLFVGEGPGRNEDKQGEPFVGPAGKLLDNMLLAMALKRGENTFIANVVKCRPIDSDGKDRAPTAEESAACKPYLERQIALLKPVTIVALGKVAALTLLGGDPKTSVAALREQLHHYGNVPVVATYHPAYLLRKPVDKAKSWRDLCMAADAYANFGDLAV</sequence>
<dbReference type="EMBL" id="BAAAZE010000011">
    <property type="protein sequence ID" value="GAA4028312.1"/>
    <property type="molecule type" value="Genomic_DNA"/>
</dbReference>
<evidence type="ECO:0000313" key="14">
    <source>
        <dbReference type="Proteomes" id="UP001501353"/>
    </source>
</evidence>
<evidence type="ECO:0000256" key="11">
    <source>
        <dbReference type="ARBA" id="ARBA00023204"/>
    </source>
</evidence>
<gene>
    <name evidence="13" type="ORF">GCM10022212_28110</name>
</gene>
<keyword evidence="14" id="KW-1185">Reference proteome</keyword>
<dbReference type="InterPro" id="IPR051536">
    <property type="entry name" value="UDG_Type-4/5"/>
</dbReference>
<dbReference type="SUPFAM" id="SSF52141">
    <property type="entry name" value="Uracil-DNA glycosylase-like"/>
    <property type="match status" value="1"/>
</dbReference>
<feature type="domain" description="Uracil-DNA glycosylase-like" evidence="12">
    <location>
        <begin position="151"/>
        <end position="304"/>
    </location>
</feature>
<dbReference type="NCBIfam" id="TIGR00758">
    <property type="entry name" value="UDG_fam4"/>
    <property type="match status" value="1"/>
</dbReference>
<keyword evidence="7" id="KW-0227">DNA damage</keyword>
<dbReference type="PANTHER" id="PTHR33693:SF1">
    <property type="entry name" value="TYPE-4 URACIL-DNA GLYCOSYLASE"/>
    <property type="match status" value="1"/>
</dbReference>
<organism evidence="13 14">
    <name type="scientific">Actimicrobium antarcticum</name>
    <dbReference type="NCBI Taxonomy" id="1051899"/>
    <lineage>
        <taxon>Bacteria</taxon>
        <taxon>Pseudomonadati</taxon>
        <taxon>Pseudomonadota</taxon>
        <taxon>Betaproteobacteria</taxon>
        <taxon>Burkholderiales</taxon>
        <taxon>Oxalobacteraceae</taxon>
        <taxon>Actimicrobium</taxon>
    </lineage>
</organism>
<keyword evidence="10" id="KW-0411">Iron-sulfur</keyword>
<evidence type="ECO:0000256" key="4">
    <source>
        <dbReference type="ARBA" id="ARBA00019403"/>
    </source>
</evidence>
<dbReference type="SMART" id="SM00986">
    <property type="entry name" value="UDG"/>
    <property type="match status" value="1"/>
</dbReference>
<proteinExistence type="inferred from homology"/>
<dbReference type="Gene3D" id="3.40.470.10">
    <property type="entry name" value="Uracil-DNA glycosylase-like domain"/>
    <property type="match status" value="1"/>
</dbReference>
<evidence type="ECO:0000259" key="12">
    <source>
        <dbReference type="SMART" id="SM00986"/>
    </source>
</evidence>
<dbReference type="SMART" id="SM00987">
    <property type="entry name" value="UreE_C"/>
    <property type="match status" value="1"/>
</dbReference>
<keyword evidence="5" id="KW-0004">4Fe-4S</keyword>